<dbReference type="Proteomes" id="UP000663879">
    <property type="component" value="Unassembled WGS sequence"/>
</dbReference>
<proteinExistence type="predicted"/>
<evidence type="ECO:0000313" key="1">
    <source>
        <dbReference type="EMBL" id="CAF1091065.1"/>
    </source>
</evidence>
<dbReference type="EMBL" id="CAJNOC010007050">
    <property type="protein sequence ID" value="CAF1091065.1"/>
    <property type="molecule type" value="Genomic_DNA"/>
</dbReference>
<accession>A0A814NCV6</accession>
<organism evidence="1 2">
    <name type="scientific">Brachionus calyciflorus</name>
    <dbReference type="NCBI Taxonomy" id="104777"/>
    <lineage>
        <taxon>Eukaryota</taxon>
        <taxon>Metazoa</taxon>
        <taxon>Spiralia</taxon>
        <taxon>Gnathifera</taxon>
        <taxon>Rotifera</taxon>
        <taxon>Eurotatoria</taxon>
        <taxon>Monogononta</taxon>
        <taxon>Pseudotrocha</taxon>
        <taxon>Ploima</taxon>
        <taxon>Brachionidae</taxon>
        <taxon>Brachionus</taxon>
    </lineage>
</organism>
<dbReference type="OrthoDB" id="74835at2759"/>
<name>A0A814NCV6_9BILA</name>
<dbReference type="AlphaFoldDB" id="A0A814NCV6"/>
<reference evidence="1" key="1">
    <citation type="submission" date="2021-02" db="EMBL/GenBank/DDBJ databases">
        <authorList>
            <person name="Nowell W R."/>
        </authorList>
    </citation>
    <scope>NUCLEOTIDE SEQUENCE</scope>
    <source>
        <strain evidence="1">Ploen Becks lab</strain>
    </source>
</reference>
<keyword evidence="2" id="KW-1185">Reference proteome</keyword>
<gene>
    <name evidence="1" type="ORF">OXX778_LOCUS20672</name>
</gene>
<protein>
    <submittedName>
        <fullName evidence="1">Uncharacterized protein</fullName>
    </submittedName>
</protein>
<feature type="non-terminal residue" evidence="1">
    <location>
        <position position="1"/>
    </location>
</feature>
<comment type="caution">
    <text evidence="1">The sequence shown here is derived from an EMBL/GenBank/DDBJ whole genome shotgun (WGS) entry which is preliminary data.</text>
</comment>
<sequence length="53" mass="6249">LCSEAYTLLFDYKCYALNQQYFEFYAIYNKNIPTYALRGVTKTCFNILINTST</sequence>
<evidence type="ECO:0000313" key="2">
    <source>
        <dbReference type="Proteomes" id="UP000663879"/>
    </source>
</evidence>